<protein>
    <recommendedName>
        <fullName evidence="2">Protein kinase domain-containing protein</fullName>
    </recommendedName>
</protein>
<dbReference type="SMART" id="SM00220">
    <property type="entry name" value="S_TKc"/>
    <property type="match status" value="1"/>
</dbReference>
<evidence type="ECO:0000313" key="3">
    <source>
        <dbReference type="EMBL" id="EPS29056.1"/>
    </source>
</evidence>
<feature type="compositionally biased region" description="Polar residues" evidence="1">
    <location>
        <begin position="28"/>
        <end position="47"/>
    </location>
</feature>
<dbReference type="GO" id="GO:0009116">
    <property type="term" value="P:nucleoside metabolic process"/>
    <property type="evidence" value="ECO:0007669"/>
    <property type="project" value="InterPro"/>
</dbReference>
<evidence type="ECO:0000313" key="4">
    <source>
        <dbReference type="Proteomes" id="UP000019376"/>
    </source>
</evidence>
<dbReference type="Pfam" id="PF00069">
    <property type="entry name" value="Pkinase"/>
    <property type="match status" value="1"/>
</dbReference>
<dbReference type="Proteomes" id="UP000019376">
    <property type="component" value="Unassembled WGS sequence"/>
</dbReference>
<name>S7ZK43_PENO1</name>
<feature type="region of interest" description="Disordered" evidence="1">
    <location>
        <begin position="1"/>
        <end position="60"/>
    </location>
</feature>
<dbReference type="STRING" id="933388.S7ZK43"/>
<dbReference type="Gene3D" id="1.10.510.10">
    <property type="entry name" value="Transferase(Phosphotransferase) domain 1"/>
    <property type="match status" value="1"/>
</dbReference>
<dbReference type="eggNOG" id="KOG0662">
    <property type="taxonomic scope" value="Eukaryota"/>
</dbReference>
<dbReference type="GO" id="GO:0004672">
    <property type="term" value="F:protein kinase activity"/>
    <property type="evidence" value="ECO:0007669"/>
    <property type="project" value="InterPro"/>
</dbReference>
<reference evidence="3 4" key="1">
    <citation type="journal article" date="2013" name="PLoS ONE">
        <title>Genomic and secretomic analyses reveal unique features of the lignocellulolytic enzyme system of Penicillium decumbens.</title>
        <authorList>
            <person name="Liu G."/>
            <person name="Zhang L."/>
            <person name="Wei X."/>
            <person name="Zou G."/>
            <person name="Qin Y."/>
            <person name="Ma L."/>
            <person name="Li J."/>
            <person name="Zheng H."/>
            <person name="Wang S."/>
            <person name="Wang C."/>
            <person name="Xun L."/>
            <person name="Zhao G.-P."/>
            <person name="Zhou Z."/>
            <person name="Qu Y."/>
        </authorList>
    </citation>
    <scope>NUCLEOTIDE SEQUENCE [LARGE SCALE GENOMIC DNA]</scope>
    <source>
        <strain evidence="4">114-2 / CGMCC 5302</strain>
    </source>
</reference>
<dbReference type="InterPro" id="IPR011009">
    <property type="entry name" value="Kinase-like_dom_sf"/>
</dbReference>
<keyword evidence="4" id="KW-1185">Reference proteome</keyword>
<dbReference type="SUPFAM" id="SSF56112">
    <property type="entry name" value="Protein kinase-like (PK-like)"/>
    <property type="match status" value="1"/>
</dbReference>
<sequence length="826" mass="91041">MSSSQVEVAAYKRPQRHGPQRALRCSTDGDTSATVTSSPSLRATQLQVPPGRGEPHNPIIPPACLMASRTFLHTMTSRKALDRPESYAVAWIVALPIERAAAEAMLDEEHAAPTGFTRHQTDANVYSWGSVRDHNVVIASLVPGVYEATSAASIASSLLASLPSIRVGLLVGIGGGIAQPDEDRDIRLGDVVVGQPNGTTGGVCQYDLIKTKSGDKCERKGFLGRPPMVLLNALASIQADHERKDSKVPCFIQEMLEKNPKMARRSKQNPGYAYQGFENDRLFKASCDHVPGPDCQGCDTADEVQRDSRDITDPNIHYGTIASGNTLVKDATVRNRVIADLSEDCICFEMEAADMMNHFPCLVIRGICDYADSHKNNRWQRYASATAAAYAKELLGYVPAAEVQETKRAIEVLLLVQQQIDCMQQKTVATKAPTDSIGSDLHTDNIKRWLCPPDPSTNANHARTLRHEGTMSSPELGHVQLLYTSRPETGFLRDIPPLIGKQNCLSLDTQAVNSDIRSWVTAQLSQRQDFKEKALSQDLLQGIRRKVVDGADGMWAFCQSDSPARCCHEASMEEAIARLPLSPFSREIASPWRDYQKSFKLNQAGYGLVVHAKNATFAEGILKEIRGYGKEKLSIITSYSHKNLVKLQRAFYDDGAIFLLYEMMDITLAQIFGSPLGRLQLYEVAAFSQEILTGIDYIHNCLKITHGDITSDSILLSVAGAIKIANLGASMLQKSDSRDVQEDLKGVGKIILECLEPATFLKRESSLKSKSWESDIVDFVESTKCKSGQFLLQHDFLKLSPGSYCLIPYVRFSREVAAKEVETVKR</sequence>
<dbReference type="InterPro" id="IPR000719">
    <property type="entry name" value="Prot_kinase_dom"/>
</dbReference>
<evidence type="ECO:0000256" key="1">
    <source>
        <dbReference type="SAM" id="MobiDB-lite"/>
    </source>
</evidence>
<feature type="domain" description="Protein kinase" evidence="2">
    <location>
        <begin position="595"/>
        <end position="826"/>
    </location>
</feature>
<dbReference type="Gene3D" id="3.40.50.1580">
    <property type="entry name" value="Nucleoside phosphorylase domain"/>
    <property type="match status" value="1"/>
</dbReference>
<dbReference type="HOGENOM" id="CLU_342918_0_0_1"/>
<dbReference type="PANTHER" id="PTHR46082">
    <property type="entry name" value="ATP/GTP-BINDING PROTEIN-RELATED"/>
    <property type="match status" value="1"/>
</dbReference>
<evidence type="ECO:0000259" key="2">
    <source>
        <dbReference type="PROSITE" id="PS50011"/>
    </source>
</evidence>
<dbReference type="AlphaFoldDB" id="S7ZK43"/>
<dbReference type="EMBL" id="KB644411">
    <property type="protein sequence ID" value="EPS29056.1"/>
    <property type="molecule type" value="Genomic_DNA"/>
</dbReference>
<dbReference type="PhylomeDB" id="S7ZK43"/>
<dbReference type="PROSITE" id="PS50011">
    <property type="entry name" value="PROTEIN_KINASE_DOM"/>
    <property type="match status" value="1"/>
</dbReference>
<dbReference type="InterPro" id="IPR035994">
    <property type="entry name" value="Nucleoside_phosphorylase_sf"/>
</dbReference>
<organism evidence="3 4">
    <name type="scientific">Penicillium oxalicum (strain 114-2 / CGMCC 5302)</name>
    <name type="common">Penicillium decumbens</name>
    <dbReference type="NCBI Taxonomy" id="933388"/>
    <lineage>
        <taxon>Eukaryota</taxon>
        <taxon>Fungi</taxon>
        <taxon>Dikarya</taxon>
        <taxon>Ascomycota</taxon>
        <taxon>Pezizomycotina</taxon>
        <taxon>Eurotiomycetes</taxon>
        <taxon>Eurotiomycetidae</taxon>
        <taxon>Eurotiales</taxon>
        <taxon>Aspergillaceae</taxon>
        <taxon>Penicillium</taxon>
    </lineage>
</organism>
<accession>S7ZK43</accession>
<dbReference type="OrthoDB" id="1577640at2759"/>
<dbReference type="SUPFAM" id="SSF53167">
    <property type="entry name" value="Purine and uridine phosphorylases"/>
    <property type="match status" value="1"/>
</dbReference>
<dbReference type="InterPro" id="IPR053137">
    <property type="entry name" value="NLR-like"/>
</dbReference>
<gene>
    <name evidence="3" type="ORF">PDE_04003</name>
</gene>
<dbReference type="PANTHER" id="PTHR46082:SF11">
    <property type="entry name" value="AAA+ ATPASE DOMAIN-CONTAINING PROTEIN-RELATED"/>
    <property type="match status" value="1"/>
</dbReference>
<dbReference type="GO" id="GO:0005524">
    <property type="term" value="F:ATP binding"/>
    <property type="evidence" value="ECO:0007669"/>
    <property type="project" value="InterPro"/>
</dbReference>
<proteinExistence type="predicted"/>